<dbReference type="AlphaFoldDB" id="A0A0R3R9T0"/>
<proteinExistence type="predicted"/>
<sequence>MFTNTRMQIGPTLISIFTTIEDISRFACRNTIT</sequence>
<gene>
    <name evidence="1" type="ORF">BTMF_LOCUS14767</name>
</gene>
<dbReference type="Proteomes" id="UP000280834">
    <property type="component" value="Unassembled WGS sequence"/>
</dbReference>
<dbReference type="EMBL" id="UZAG01021588">
    <property type="protein sequence ID" value="VDO50989.1"/>
    <property type="molecule type" value="Genomic_DNA"/>
</dbReference>
<keyword evidence="2" id="KW-1185">Reference proteome</keyword>
<evidence type="ECO:0000313" key="1">
    <source>
        <dbReference type="EMBL" id="VDO50989.1"/>
    </source>
</evidence>
<reference evidence="3" key="1">
    <citation type="submission" date="2017-02" db="UniProtKB">
        <authorList>
            <consortium name="WormBaseParasite"/>
        </authorList>
    </citation>
    <scope>IDENTIFICATION</scope>
</reference>
<accession>A0A0R3R9T0</accession>
<organism evidence="3">
    <name type="scientific">Brugia timori</name>
    <dbReference type="NCBI Taxonomy" id="42155"/>
    <lineage>
        <taxon>Eukaryota</taxon>
        <taxon>Metazoa</taxon>
        <taxon>Ecdysozoa</taxon>
        <taxon>Nematoda</taxon>
        <taxon>Chromadorea</taxon>
        <taxon>Rhabditida</taxon>
        <taxon>Spirurina</taxon>
        <taxon>Spiruromorpha</taxon>
        <taxon>Filarioidea</taxon>
        <taxon>Onchocercidae</taxon>
        <taxon>Brugia</taxon>
    </lineage>
</organism>
<evidence type="ECO:0000313" key="2">
    <source>
        <dbReference type="Proteomes" id="UP000280834"/>
    </source>
</evidence>
<dbReference type="WBParaSite" id="BTMF_0001679301-mRNA-1">
    <property type="protein sequence ID" value="BTMF_0001679301-mRNA-1"/>
    <property type="gene ID" value="BTMF_0001679301"/>
</dbReference>
<evidence type="ECO:0000313" key="3">
    <source>
        <dbReference type="WBParaSite" id="BTMF_0001679301-mRNA-1"/>
    </source>
</evidence>
<reference evidence="1 2" key="2">
    <citation type="submission" date="2018-11" db="EMBL/GenBank/DDBJ databases">
        <authorList>
            <consortium name="Pathogen Informatics"/>
        </authorList>
    </citation>
    <scope>NUCLEOTIDE SEQUENCE [LARGE SCALE GENOMIC DNA]</scope>
</reference>
<name>A0A0R3R9T0_9BILA</name>
<protein>
    <submittedName>
        <fullName evidence="1 3">Uncharacterized protein</fullName>
    </submittedName>
</protein>